<feature type="transmembrane region" description="Helical" evidence="1">
    <location>
        <begin position="21"/>
        <end position="43"/>
    </location>
</feature>
<dbReference type="Pfam" id="PF07963">
    <property type="entry name" value="N_methyl"/>
    <property type="match status" value="1"/>
</dbReference>
<dbReference type="NCBIfam" id="TIGR02532">
    <property type="entry name" value="IV_pilin_GFxxxE"/>
    <property type="match status" value="1"/>
</dbReference>
<reference evidence="3" key="1">
    <citation type="submission" date="2017-09" db="EMBL/GenBank/DDBJ databases">
        <title>Depth-based differentiation of microbial function through sediment-hosted aquifers and enrichment of novel symbionts in the deep terrestrial subsurface.</title>
        <authorList>
            <person name="Probst A.J."/>
            <person name="Ladd B."/>
            <person name="Jarett J.K."/>
            <person name="Geller-Mcgrath D.E."/>
            <person name="Sieber C.M.K."/>
            <person name="Emerson J.B."/>
            <person name="Anantharaman K."/>
            <person name="Thomas B.C."/>
            <person name="Malmstrom R."/>
            <person name="Stieglmeier M."/>
            <person name="Klingl A."/>
            <person name="Woyke T."/>
            <person name="Ryan C.M."/>
            <person name="Banfield J.F."/>
        </authorList>
    </citation>
    <scope>NUCLEOTIDE SEQUENCE [LARGE SCALE GENOMIC DNA]</scope>
</reference>
<protein>
    <submittedName>
        <fullName evidence="2">Uncharacterized protein</fullName>
    </submittedName>
</protein>
<dbReference type="Proteomes" id="UP000230304">
    <property type="component" value="Unassembled WGS sequence"/>
</dbReference>
<evidence type="ECO:0000313" key="3">
    <source>
        <dbReference type="Proteomes" id="UP000230304"/>
    </source>
</evidence>
<comment type="caution">
    <text evidence="2">The sequence shown here is derived from an EMBL/GenBank/DDBJ whole genome shotgun (WGS) entry which is preliminary data.</text>
</comment>
<keyword evidence="1" id="KW-0812">Transmembrane</keyword>
<gene>
    <name evidence="2" type="ORF">COS26_00225</name>
</gene>
<dbReference type="AlphaFoldDB" id="A0A2M7D8M5"/>
<keyword evidence="1" id="KW-0472">Membrane</keyword>
<dbReference type="EMBL" id="PEUA01000006">
    <property type="protein sequence ID" value="PIV43661.1"/>
    <property type="molecule type" value="Genomic_DNA"/>
</dbReference>
<proteinExistence type="predicted"/>
<accession>A0A2M7D8M5</accession>
<keyword evidence="1" id="KW-1133">Transmembrane helix</keyword>
<organism evidence="2 3">
    <name type="scientific">Candidatus Nealsonbacteria bacterium CG02_land_8_20_14_3_00_40_11</name>
    <dbReference type="NCBI Taxonomy" id="1974700"/>
    <lineage>
        <taxon>Bacteria</taxon>
        <taxon>Candidatus Nealsoniibacteriota</taxon>
    </lineage>
</organism>
<sequence length="192" mass="21910">MKFEMNLKFIDNNMFRRKGFTLIEVILAISVLTIAVGGSFALIQQTLISASLNQSELVASYLTQEGIEIVRNIRDNNWLEQRTVPGTSWDDGLTVCQNPNCCEGDYKTDIPPNLSSLVSFSNCDYNNLRYLNIDENGFYGYSGTTPTKFKRKINVTKTDANTLEVSVDVQWQERGRAHSIKAQDYLYNWYGY</sequence>
<dbReference type="InterPro" id="IPR012902">
    <property type="entry name" value="N_methyl_site"/>
</dbReference>
<evidence type="ECO:0000313" key="2">
    <source>
        <dbReference type="EMBL" id="PIV43661.1"/>
    </source>
</evidence>
<evidence type="ECO:0000256" key="1">
    <source>
        <dbReference type="SAM" id="Phobius"/>
    </source>
</evidence>
<name>A0A2M7D8M5_9BACT</name>